<gene>
    <name evidence="2" type="ORF">CHGG_09320</name>
</gene>
<dbReference type="AlphaFoldDB" id="Q2GRT4"/>
<keyword evidence="3" id="KW-1185">Reference proteome</keyword>
<evidence type="ECO:0000259" key="1">
    <source>
        <dbReference type="Pfam" id="PF09994"/>
    </source>
</evidence>
<dbReference type="eggNOG" id="ENOG502T2V8">
    <property type="taxonomic scope" value="Eukaryota"/>
</dbReference>
<dbReference type="HOGENOM" id="CLU_709799_0_0_1"/>
<dbReference type="VEuPathDB" id="FungiDB:CHGG_09320"/>
<dbReference type="PANTHER" id="PTHR33840:SF1">
    <property type="entry name" value="TLE1 PHOSPHOLIPASE DOMAIN-CONTAINING PROTEIN"/>
    <property type="match status" value="1"/>
</dbReference>
<dbReference type="InterPro" id="IPR018712">
    <property type="entry name" value="Tle1-like_cat"/>
</dbReference>
<proteinExistence type="predicted"/>
<dbReference type="OrthoDB" id="59699at2759"/>
<reference evidence="3" key="1">
    <citation type="journal article" date="2015" name="Genome Announc.">
        <title>Draft genome sequence of the cellulolytic fungus Chaetomium globosum.</title>
        <authorList>
            <person name="Cuomo C.A."/>
            <person name="Untereiner W.A."/>
            <person name="Ma L.-J."/>
            <person name="Grabherr M."/>
            <person name="Birren B.W."/>
        </authorList>
    </citation>
    <scope>NUCLEOTIDE SEQUENCE [LARGE SCALE GENOMIC DNA]</scope>
    <source>
        <strain evidence="3">ATCC 6205 / CBS 148.51 / DSM 1962 / NBRC 6347 / NRRL 1970</strain>
    </source>
</reference>
<accession>Q2GRT4</accession>
<dbReference type="PANTHER" id="PTHR33840">
    <property type="match status" value="1"/>
</dbReference>
<dbReference type="Proteomes" id="UP000001056">
    <property type="component" value="Unassembled WGS sequence"/>
</dbReference>
<protein>
    <recommendedName>
        <fullName evidence="1">T6SS Phospholipase effector Tle1-like catalytic domain-containing protein</fullName>
    </recommendedName>
</protein>
<evidence type="ECO:0000313" key="3">
    <source>
        <dbReference type="Proteomes" id="UP000001056"/>
    </source>
</evidence>
<sequence>MPTHLNRPDPNVAAAAREIRKRLFVFCDGTWQDGVNKARPLTNVATLARCLEPVDRHGCLQIVYYDGGVGSVTSAPAQLVDGATGRGISAKIRNAYSFLSHNWNFREGEDEIVLVGFSRGAFAVQCLASLISDAGLLQKTAPLLFARSLHPLGKPEIPKGPLAFVGNEVPDRVQHAFQAVALDEERSKFQPVLWTSKPATASVSQCWFLGSHADVGGNGDAALGGLSLVWMVGKLHGELGVAFDDKEIAKHLKHRFLEWDITLVPTYIHFTARLTMAQKRHMCPPMRSWTTLWAEQESGLAKIQWHSGSGRQIVDEHPLKEHDKEYEILRKWCHGEYRFLDTDRGPFAAVEAPMTAEELRGMAEFFRDHLKFENNKLSEGSMYLGSTTA</sequence>
<dbReference type="EMBL" id="CH408034">
    <property type="protein sequence ID" value="EAQ85306.1"/>
    <property type="molecule type" value="Genomic_DNA"/>
</dbReference>
<dbReference type="Pfam" id="PF09994">
    <property type="entry name" value="T6SS_Tle1-like_cat"/>
    <property type="match status" value="2"/>
</dbReference>
<dbReference type="InParanoid" id="Q2GRT4"/>
<dbReference type="GeneID" id="4395012"/>
<feature type="domain" description="T6SS Phospholipase effector Tle1-like catalytic" evidence="1">
    <location>
        <begin position="21"/>
        <end position="140"/>
    </location>
</feature>
<organism evidence="2 3">
    <name type="scientific">Chaetomium globosum (strain ATCC 6205 / CBS 148.51 / DSM 1962 / NBRC 6347 / NRRL 1970)</name>
    <name type="common">Soil fungus</name>
    <dbReference type="NCBI Taxonomy" id="306901"/>
    <lineage>
        <taxon>Eukaryota</taxon>
        <taxon>Fungi</taxon>
        <taxon>Dikarya</taxon>
        <taxon>Ascomycota</taxon>
        <taxon>Pezizomycotina</taxon>
        <taxon>Sordariomycetes</taxon>
        <taxon>Sordariomycetidae</taxon>
        <taxon>Sordariales</taxon>
        <taxon>Chaetomiaceae</taxon>
        <taxon>Chaetomium</taxon>
    </lineage>
</organism>
<evidence type="ECO:0000313" key="2">
    <source>
        <dbReference type="EMBL" id="EAQ85306.1"/>
    </source>
</evidence>
<name>Q2GRT4_CHAGB</name>
<feature type="domain" description="T6SS Phospholipase effector Tle1-like catalytic" evidence="1">
    <location>
        <begin position="162"/>
        <end position="232"/>
    </location>
</feature>
<dbReference type="RefSeq" id="XP_001227247.1">
    <property type="nucleotide sequence ID" value="XM_001227246.1"/>
</dbReference>